<dbReference type="EMBL" id="GBRH01214494">
    <property type="protein sequence ID" value="JAD83401.1"/>
    <property type="molecule type" value="Transcribed_RNA"/>
</dbReference>
<organism evidence="1">
    <name type="scientific">Arundo donax</name>
    <name type="common">Giant reed</name>
    <name type="synonym">Donax arundinaceus</name>
    <dbReference type="NCBI Taxonomy" id="35708"/>
    <lineage>
        <taxon>Eukaryota</taxon>
        <taxon>Viridiplantae</taxon>
        <taxon>Streptophyta</taxon>
        <taxon>Embryophyta</taxon>
        <taxon>Tracheophyta</taxon>
        <taxon>Spermatophyta</taxon>
        <taxon>Magnoliopsida</taxon>
        <taxon>Liliopsida</taxon>
        <taxon>Poales</taxon>
        <taxon>Poaceae</taxon>
        <taxon>PACMAD clade</taxon>
        <taxon>Arundinoideae</taxon>
        <taxon>Arundineae</taxon>
        <taxon>Arundo</taxon>
    </lineage>
</organism>
<protein>
    <submittedName>
        <fullName evidence="1">Uncharacterized protein</fullName>
    </submittedName>
</protein>
<proteinExistence type="predicted"/>
<reference evidence="1" key="2">
    <citation type="journal article" date="2015" name="Data Brief">
        <title>Shoot transcriptome of the giant reed, Arundo donax.</title>
        <authorList>
            <person name="Barrero R.A."/>
            <person name="Guerrero F.D."/>
            <person name="Moolhuijzen P."/>
            <person name="Goolsby J.A."/>
            <person name="Tidwell J."/>
            <person name="Bellgard S.E."/>
            <person name="Bellgard M.I."/>
        </authorList>
    </citation>
    <scope>NUCLEOTIDE SEQUENCE</scope>
    <source>
        <tissue evidence="1">Shoot tissue taken approximately 20 cm above the soil surface</tissue>
    </source>
</reference>
<sequence length="112" mass="12177">MDKVDRSSKVSIESATCVNLGGTTRKYLATTSSSLMTSPRTASWLTNDCSRNAKSSTASHSRKATASYSCRSCCALALRTRSKPMHIDLRLSQASFAMALLSRVWTYSARTA</sequence>
<accession>A0A0A9D6E9</accession>
<reference evidence="1" key="1">
    <citation type="submission" date="2014-09" db="EMBL/GenBank/DDBJ databases">
        <authorList>
            <person name="Magalhaes I.L.F."/>
            <person name="Oliveira U."/>
            <person name="Santos F.R."/>
            <person name="Vidigal T.H.D.A."/>
            <person name="Brescovit A.D."/>
            <person name="Santos A.J."/>
        </authorList>
    </citation>
    <scope>NUCLEOTIDE SEQUENCE</scope>
    <source>
        <tissue evidence="1">Shoot tissue taken approximately 20 cm above the soil surface</tissue>
    </source>
</reference>
<dbReference type="AlphaFoldDB" id="A0A0A9D6E9"/>
<evidence type="ECO:0000313" key="1">
    <source>
        <dbReference type="EMBL" id="JAD83401.1"/>
    </source>
</evidence>
<name>A0A0A9D6E9_ARUDO</name>